<accession>A0A3M8H1C6</accession>
<evidence type="ECO:0000313" key="3">
    <source>
        <dbReference type="Proteomes" id="UP000279909"/>
    </source>
</evidence>
<dbReference type="OrthoDB" id="2376237at2"/>
<proteinExistence type="predicted"/>
<evidence type="ECO:0000259" key="1">
    <source>
        <dbReference type="Pfam" id="PF11695"/>
    </source>
</evidence>
<gene>
    <name evidence="2" type="ORF">EC501_17185</name>
</gene>
<evidence type="ECO:0000313" key="2">
    <source>
        <dbReference type="EMBL" id="RNC96252.1"/>
    </source>
</evidence>
<dbReference type="AlphaFoldDB" id="A0A3M8H1C6"/>
<dbReference type="RefSeq" id="WP_122973575.1">
    <property type="nucleotide sequence ID" value="NZ_RHLQ01000069.1"/>
</dbReference>
<comment type="caution">
    <text evidence="2">The sequence shown here is derived from an EMBL/GenBank/DDBJ whole genome shotgun (WGS) entry which is preliminary data.</text>
</comment>
<organism evidence="2 3">
    <name type="scientific">Lysinibacillus halotolerans</name>
    <dbReference type="NCBI Taxonomy" id="1368476"/>
    <lineage>
        <taxon>Bacteria</taxon>
        <taxon>Bacillati</taxon>
        <taxon>Bacillota</taxon>
        <taxon>Bacilli</taxon>
        <taxon>Bacillales</taxon>
        <taxon>Bacillaceae</taxon>
        <taxon>Lysinibacillus</taxon>
    </lineage>
</organism>
<dbReference type="Pfam" id="PF11695">
    <property type="entry name" value="DUF3291"/>
    <property type="match status" value="1"/>
</dbReference>
<protein>
    <submittedName>
        <fullName evidence="2">DUF3291 domain-containing protein</fullName>
    </submittedName>
</protein>
<reference evidence="2 3" key="1">
    <citation type="journal article" date="2014" name="Int. J. Syst. Evol. Microbiol.">
        <title>Lysinibacillus halotolerans sp. nov., isolated from saline-alkaline soil.</title>
        <authorList>
            <person name="Kong D."/>
            <person name="Wang Y."/>
            <person name="Zhao B."/>
            <person name="Li Y."/>
            <person name="Song J."/>
            <person name="Zhai Y."/>
            <person name="Zhang C."/>
            <person name="Wang H."/>
            <person name="Chen X."/>
            <person name="Zhao B."/>
            <person name="Ruan Z."/>
        </authorList>
    </citation>
    <scope>NUCLEOTIDE SEQUENCE [LARGE SCALE GENOMIC DNA]</scope>
    <source>
        <strain evidence="2 3">MCCC 1A12703</strain>
    </source>
</reference>
<dbReference type="Proteomes" id="UP000279909">
    <property type="component" value="Unassembled WGS sequence"/>
</dbReference>
<dbReference type="EMBL" id="RHLQ01000069">
    <property type="protein sequence ID" value="RNC96252.1"/>
    <property type="molecule type" value="Genomic_DNA"/>
</dbReference>
<dbReference type="InterPro" id="IPR021708">
    <property type="entry name" value="DUF3291"/>
</dbReference>
<dbReference type="InterPro" id="IPR011008">
    <property type="entry name" value="Dimeric_a/b-barrel"/>
</dbReference>
<dbReference type="SUPFAM" id="SSF54909">
    <property type="entry name" value="Dimeric alpha+beta barrel"/>
    <property type="match status" value="1"/>
</dbReference>
<feature type="domain" description="DUF3291" evidence="1">
    <location>
        <begin position="5"/>
        <end position="143"/>
    </location>
</feature>
<keyword evidence="3" id="KW-1185">Reference proteome</keyword>
<sequence>MSFVAIYTIGRLKHSPKHPTTSEFFEAGYKVMRQADVSGNLVKEFSPLGVPFPEDLIKGDGTPILTLTVWKSLESLYRFTYSGQHQRALRNRHKWFDPHQEKLPSYVVWWTEEVTDVSWEEAYKRYTYYLQHGSTPYAFDYKRAFNQAGEKFLFK</sequence>
<name>A0A3M8H1C6_9BACI</name>